<feature type="transmembrane region" description="Helical" evidence="7">
    <location>
        <begin position="150"/>
        <end position="169"/>
    </location>
</feature>
<dbReference type="InterPro" id="IPR035906">
    <property type="entry name" value="MetI-like_sf"/>
</dbReference>
<sequence length="285" mass="30556">MAASNGLAGNDAVPRMTPAARNRAFDTAASKRWLGSMTGILLLASLWEIAPRAGWLSRDFFPPLSVVLGRLSVLVTTEEFWGFVASTIRTCVLGLAIAAIAGVLIGLAIGLTPGARKYTHSTIEFLRPIPSVALIPGVILLFGARYQSGVVLITYAAFWQVLLQMLYGLNDIDSVARDTARTFRFSRFGYVRHVAWPTLLPYLFTGLRLAAAMALVLAVTAEMVIGSQGVGRGIVVAQASNATAEAYAYVLVAGLMGVAINLAARLLERRLLQWHPSVRNTGGAR</sequence>
<keyword evidence="2 7" id="KW-0813">Transport</keyword>
<evidence type="ECO:0000256" key="4">
    <source>
        <dbReference type="ARBA" id="ARBA00022692"/>
    </source>
</evidence>
<comment type="similarity">
    <text evidence="7">Belongs to the binding-protein-dependent transport system permease family.</text>
</comment>
<evidence type="ECO:0000256" key="2">
    <source>
        <dbReference type="ARBA" id="ARBA00022448"/>
    </source>
</evidence>
<evidence type="ECO:0000256" key="5">
    <source>
        <dbReference type="ARBA" id="ARBA00022989"/>
    </source>
</evidence>
<evidence type="ECO:0000256" key="3">
    <source>
        <dbReference type="ARBA" id="ARBA00022475"/>
    </source>
</evidence>
<evidence type="ECO:0000256" key="1">
    <source>
        <dbReference type="ARBA" id="ARBA00004651"/>
    </source>
</evidence>
<dbReference type="CDD" id="cd06261">
    <property type="entry name" value="TM_PBP2"/>
    <property type="match status" value="1"/>
</dbReference>
<evidence type="ECO:0000313" key="9">
    <source>
        <dbReference type="EMBL" id="MDO1537118.1"/>
    </source>
</evidence>
<keyword evidence="10" id="KW-1185">Reference proteome</keyword>
<evidence type="ECO:0000259" key="8">
    <source>
        <dbReference type="PROSITE" id="PS50928"/>
    </source>
</evidence>
<organism evidence="9 10">
    <name type="scientific">Variovorax ginsengisoli</name>
    <dbReference type="NCBI Taxonomy" id="363844"/>
    <lineage>
        <taxon>Bacteria</taxon>
        <taxon>Pseudomonadati</taxon>
        <taxon>Pseudomonadota</taxon>
        <taxon>Betaproteobacteria</taxon>
        <taxon>Burkholderiales</taxon>
        <taxon>Comamonadaceae</taxon>
        <taxon>Variovorax</taxon>
    </lineage>
</organism>
<feature type="transmembrane region" description="Helical" evidence="7">
    <location>
        <begin position="80"/>
        <end position="113"/>
    </location>
</feature>
<feature type="transmembrane region" description="Helical" evidence="7">
    <location>
        <begin position="202"/>
        <end position="226"/>
    </location>
</feature>
<dbReference type="Pfam" id="PF00528">
    <property type="entry name" value="BPD_transp_1"/>
    <property type="match status" value="1"/>
</dbReference>
<keyword evidence="3" id="KW-1003">Cell membrane</keyword>
<comment type="subcellular location">
    <subcellularLocation>
        <location evidence="1 7">Cell membrane</location>
        <topology evidence="1 7">Multi-pass membrane protein</topology>
    </subcellularLocation>
</comment>
<protein>
    <submittedName>
        <fullName evidence="9">ABC transporter permease</fullName>
    </submittedName>
</protein>
<keyword evidence="4 7" id="KW-0812">Transmembrane</keyword>
<evidence type="ECO:0000256" key="7">
    <source>
        <dbReference type="RuleBase" id="RU363032"/>
    </source>
</evidence>
<dbReference type="InterPro" id="IPR000515">
    <property type="entry name" value="MetI-like"/>
</dbReference>
<evidence type="ECO:0000313" key="10">
    <source>
        <dbReference type="Proteomes" id="UP001169027"/>
    </source>
</evidence>
<feature type="domain" description="ABC transmembrane type-1" evidence="8">
    <location>
        <begin position="84"/>
        <end position="268"/>
    </location>
</feature>
<dbReference type="PROSITE" id="PS50928">
    <property type="entry name" value="ABC_TM1"/>
    <property type="match status" value="1"/>
</dbReference>
<dbReference type="EMBL" id="JAUKVY010000035">
    <property type="protein sequence ID" value="MDO1537118.1"/>
    <property type="molecule type" value="Genomic_DNA"/>
</dbReference>
<reference evidence="9" key="1">
    <citation type="submission" date="2023-06" db="EMBL/GenBank/DDBJ databases">
        <authorList>
            <person name="Jiang Y."/>
            <person name="Liu Q."/>
        </authorList>
    </citation>
    <scope>NUCLEOTIDE SEQUENCE</scope>
    <source>
        <strain evidence="9">CGMCC 1.12090</strain>
    </source>
</reference>
<keyword evidence="5 7" id="KW-1133">Transmembrane helix</keyword>
<dbReference type="PANTHER" id="PTHR30151:SF25">
    <property type="entry name" value="TAURINE TRANSPORT SYSTEM PERMEASE PROTEIN TAUC"/>
    <property type="match status" value="1"/>
</dbReference>
<feature type="transmembrane region" description="Helical" evidence="7">
    <location>
        <begin position="246"/>
        <end position="267"/>
    </location>
</feature>
<dbReference type="SUPFAM" id="SSF161098">
    <property type="entry name" value="MetI-like"/>
    <property type="match status" value="1"/>
</dbReference>
<gene>
    <name evidence="9" type="ORF">Q2T77_33115</name>
</gene>
<dbReference type="PANTHER" id="PTHR30151">
    <property type="entry name" value="ALKANE SULFONATE ABC TRANSPORTER-RELATED, MEMBRANE SUBUNIT"/>
    <property type="match status" value="1"/>
</dbReference>
<dbReference type="Gene3D" id="1.10.3720.10">
    <property type="entry name" value="MetI-like"/>
    <property type="match status" value="1"/>
</dbReference>
<name>A0ABT8SDX9_9BURK</name>
<feature type="transmembrane region" description="Helical" evidence="7">
    <location>
        <begin position="125"/>
        <end position="144"/>
    </location>
</feature>
<comment type="caution">
    <text evidence="9">The sequence shown here is derived from an EMBL/GenBank/DDBJ whole genome shotgun (WGS) entry which is preliminary data.</text>
</comment>
<dbReference type="Proteomes" id="UP001169027">
    <property type="component" value="Unassembled WGS sequence"/>
</dbReference>
<keyword evidence="6 7" id="KW-0472">Membrane</keyword>
<proteinExistence type="inferred from homology"/>
<evidence type="ECO:0000256" key="6">
    <source>
        <dbReference type="ARBA" id="ARBA00023136"/>
    </source>
</evidence>
<accession>A0ABT8SDX9</accession>
<dbReference type="RefSeq" id="WP_301815395.1">
    <property type="nucleotide sequence ID" value="NZ_JAUJZH010000035.1"/>
</dbReference>